<feature type="region of interest" description="Disordered" evidence="1">
    <location>
        <begin position="1"/>
        <end position="97"/>
    </location>
</feature>
<keyword evidence="3" id="KW-1185">Reference proteome</keyword>
<evidence type="ECO:0000256" key="1">
    <source>
        <dbReference type="SAM" id="MobiDB-lite"/>
    </source>
</evidence>
<feature type="compositionally biased region" description="Pro residues" evidence="1">
    <location>
        <begin position="33"/>
        <end position="47"/>
    </location>
</feature>
<protein>
    <submittedName>
        <fullName evidence="2">Uncharacterized protein</fullName>
    </submittedName>
</protein>
<feature type="compositionally biased region" description="Low complexity" evidence="1">
    <location>
        <begin position="21"/>
        <end position="32"/>
    </location>
</feature>
<accession>A0A2V3IED3</accession>
<reference evidence="2 3" key="1">
    <citation type="journal article" date="2018" name="Mol. Biol. Evol.">
        <title>Analysis of the draft genome of the red seaweed Gracilariopsis chorda provides insights into genome size evolution in Rhodophyta.</title>
        <authorList>
            <person name="Lee J."/>
            <person name="Yang E.C."/>
            <person name="Graf L."/>
            <person name="Yang J.H."/>
            <person name="Qiu H."/>
            <person name="Zel Zion U."/>
            <person name="Chan C.X."/>
            <person name="Stephens T.G."/>
            <person name="Weber A.P.M."/>
            <person name="Boo G.H."/>
            <person name="Boo S.M."/>
            <person name="Kim K.M."/>
            <person name="Shin Y."/>
            <person name="Jung M."/>
            <person name="Lee S.J."/>
            <person name="Yim H.S."/>
            <person name="Lee J.H."/>
            <person name="Bhattacharya D."/>
            <person name="Yoon H.S."/>
        </authorList>
    </citation>
    <scope>NUCLEOTIDE SEQUENCE [LARGE SCALE GENOMIC DNA]</scope>
    <source>
        <strain evidence="2 3">SKKU-2015</strain>
        <tissue evidence="2">Whole body</tissue>
    </source>
</reference>
<evidence type="ECO:0000313" key="3">
    <source>
        <dbReference type="Proteomes" id="UP000247409"/>
    </source>
</evidence>
<sequence>MGLDELATFGPVKYGPATCRDGPGTAPEAAPDGPAPDGPAPDGPAPDEPAKYVLVVGTKGPGKYGPATCGDAPEADAPDGLPVDRPATGDRTAAGRR</sequence>
<proteinExistence type="predicted"/>
<comment type="caution">
    <text evidence="2">The sequence shown here is derived from an EMBL/GenBank/DDBJ whole genome shotgun (WGS) entry which is preliminary data.</text>
</comment>
<name>A0A2V3IED3_9FLOR</name>
<gene>
    <name evidence="2" type="ORF">BWQ96_09845</name>
</gene>
<dbReference type="Proteomes" id="UP000247409">
    <property type="component" value="Unassembled WGS sequence"/>
</dbReference>
<dbReference type="AlphaFoldDB" id="A0A2V3IED3"/>
<dbReference type="EMBL" id="NBIV01000293">
    <property type="protein sequence ID" value="PXF40446.1"/>
    <property type="molecule type" value="Genomic_DNA"/>
</dbReference>
<organism evidence="2 3">
    <name type="scientific">Gracilariopsis chorda</name>
    <dbReference type="NCBI Taxonomy" id="448386"/>
    <lineage>
        <taxon>Eukaryota</taxon>
        <taxon>Rhodophyta</taxon>
        <taxon>Florideophyceae</taxon>
        <taxon>Rhodymeniophycidae</taxon>
        <taxon>Gracilariales</taxon>
        <taxon>Gracilariaceae</taxon>
        <taxon>Gracilariopsis</taxon>
    </lineage>
</organism>
<evidence type="ECO:0000313" key="2">
    <source>
        <dbReference type="EMBL" id="PXF40446.1"/>
    </source>
</evidence>